<gene>
    <name evidence="2" type="ORF">OV287_20645</name>
</gene>
<proteinExistence type="predicted"/>
<dbReference type="InterPro" id="IPR009061">
    <property type="entry name" value="DNA-bd_dom_put_sf"/>
</dbReference>
<keyword evidence="3" id="KW-1185">Reference proteome</keyword>
<dbReference type="SUPFAM" id="SSF46955">
    <property type="entry name" value="Putative DNA-binding domain"/>
    <property type="match status" value="1"/>
</dbReference>
<comment type="caution">
    <text evidence="2">The sequence shown here is derived from an EMBL/GenBank/DDBJ whole genome shotgun (WGS) entry which is preliminary data.</text>
</comment>
<sequence length="174" mass="20100">MEGMQLLEPDELERIERDFAGGLPAREILEIFRPRGVQLSEATFRKYVQVGLLPRCRRVGRKGKHQGSRGLYPVESVRRINAIKKMMAEGHTLEDIKRSFLFHRNHIDQLERDLSEVFEGFQDQLGERAFGVEHRRTLEADLAALKSRARELVRDVARLGSAVTARRDEKLHSQ</sequence>
<reference evidence="2 3" key="1">
    <citation type="submission" date="2022-11" db="EMBL/GenBank/DDBJ databases">
        <title>Minimal conservation of predation-associated metabolite biosynthetic gene clusters underscores biosynthetic potential of Myxococcota including descriptions for ten novel species: Archangium lansinium sp. nov., Myxococcus landrumus sp. nov., Nannocystis bai.</title>
        <authorList>
            <person name="Ahearne A."/>
            <person name="Stevens C."/>
            <person name="Phillips K."/>
        </authorList>
    </citation>
    <scope>NUCLEOTIDE SEQUENCE [LARGE SCALE GENOMIC DNA]</scope>
    <source>
        <strain evidence="2 3">MIWBW</strain>
    </source>
</reference>
<protein>
    <submittedName>
        <fullName evidence="2">MerR family transcriptional regulator</fullName>
    </submittedName>
</protein>
<dbReference type="Gene3D" id="1.10.1660.10">
    <property type="match status" value="1"/>
</dbReference>
<organism evidence="2 3">
    <name type="scientific">Archangium lansingense</name>
    <dbReference type="NCBI Taxonomy" id="2995310"/>
    <lineage>
        <taxon>Bacteria</taxon>
        <taxon>Pseudomonadati</taxon>
        <taxon>Myxococcota</taxon>
        <taxon>Myxococcia</taxon>
        <taxon>Myxococcales</taxon>
        <taxon>Cystobacterineae</taxon>
        <taxon>Archangiaceae</taxon>
        <taxon>Archangium</taxon>
    </lineage>
</organism>
<accession>A0ABT4A5H2</accession>
<evidence type="ECO:0000313" key="3">
    <source>
        <dbReference type="Proteomes" id="UP001207654"/>
    </source>
</evidence>
<feature type="domain" description="HTH merR-type" evidence="1">
    <location>
        <begin position="39"/>
        <end position="98"/>
    </location>
</feature>
<dbReference type="Pfam" id="PF13411">
    <property type="entry name" value="MerR_1"/>
    <property type="match status" value="1"/>
</dbReference>
<dbReference type="RefSeq" id="WP_267535753.1">
    <property type="nucleotide sequence ID" value="NZ_JAPNKA010000001.1"/>
</dbReference>
<dbReference type="InterPro" id="IPR000551">
    <property type="entry name" value="MerR-type_HTH_dom"/>
</dbReference>
<dbReference type="EMBL" id="JAPNKA010000001">
    <property type="protein sequence ID" value="MCY1076892.1"/>
    <property type="molecule type" value="Genomic_DNA"/>
</dbReference>
<name>A0ABT4A5H2_9BACT</name>
<evidence type="ECO:0000259" key="1">
    <source>
        <dbReference type="Pfam" id="PF13411"/>
    </source>
</evidence>
<evidence type="ECO:0000313" key="2">
    <source>
        <dbReference type="EMBL" id="MCY1076892.1"/>
    </source>
</evidence>
<dbReference type="Proteomes" id="UP001207654">
    <property type="component" value="Unassembled WGS sequence"/>
</dbReference>